<dbReference type="Proteomes" id="UP001148614">
    <property type="component" value="Unassembled WGS sequence"/>
</dbReference>
<feature type="domain" description="Heterokaryon incompatibility" evidence="1">
    <location>
        <begin position="221"/>
        <end position="373"/>
    </location>
</feature>
<organism evidence="2 3">
    <name type="scientific">Xylaria arbuscula</name>
    <dbReference type="NCBI Taxonomy" id="114810"/>
    <lineage>
        <taxon>Eukaryota</taxon>
        <taxon>Fungi</taxon>
        <taxon>Dikarya</taxon>
        <taxon>Ascomycota</taxon>
        <taxon>Pezizomycotina</taxon>
        <taxon>Sordariomycetes</taxon>
        <taxon>Xylariomycetidae</taxon>
        <taxon>Xylariales</taxon>
        <taxon>Xylariaceae</taxon>
        <taxon>Xylaria</taxon>
    </lineage>
</organism>
<name>A0A9W8TQU2_9PEZI</name>
<dbReference type="InterPro" id="IPR010730">
    <property type="entry name" value="HET"/>
</dbReference>
<comment type="caution">
    <text evidence="2">The sequence shown here is derived from an EMBL/GenBank/DDBJ whole genome shotgun (WGS) entry which is preliminary data.</text>
</comment>
<protein>
    <recommendedName>
        <fullName evidence="1">Heterokaryon incompatibility domain-containing protein</fullName>
    </recommendedName>
</protein>
<dbReference type="AlphaFoldDB" id="A0A9W8TQU2"/>
<dbReference type="EMBL" id="JANPWZ010000194">
    <property type="protein sequence ID" value="KAJ3578590.1"/>
    <property type="molecule type" value="Genomic_DNA"/>
</dbReference>
<sequence>MHLTGARFILIGSAPAVSIFDLEIPERYSLKYFMQPSRQARFASETLPPTSLKSYKKSGENGCLTCAVITNALEIPNIKKIWQQSIESALQGRRERLVTEMTNDEEEIRIELLANAHGTERRILRTWASAVSMDWRHFNFWWEGDPNMRSDPCKAFPVLQQQPVDHTGSGGSIRHIRSWIETCAKNHSCYPKYDPMLPARVVKITEDLVRVINGNGLRGRYMTLSHRWGINETFTLTSLNVSVMTDSVPWNSIPRIYQEAIELTRLLGIEYIWIDTLCIVQDDDQDWQREAGKMKSVYGNSYLNIAATQAEDSYGGMFFSSSLGIEYPAEKVPRNPNIQIRPQPHFTHAHFGSNYNYNPPNAPLMQRGWVLQERILSPRVIHFDADEIKWECQAMADCQCGGMVAIANFKRDYHACLKPNGTPLSYEWMRITEKYSSLNFTFDTDRLVALSGLAEQGVQSGRGGNYLAGLWETKFAHQLCWQIVNTHRRPDICLAPSWSWLSVFGRVQYMNRMDFTSTCSTIDVQIQEVSCLSKEGDIATTITSPVIGSIRLSGRGVTMRAELKNPGTRTTPPVFCLRSEGLEIWIRADYVMNKEEADAITEAFLLFWGCMWPKQNTFFVLKPVPTESQKFERLGIMLLPPDRANHLGHILNCLKLEDGIVIV</sequence>
<dbReference type="Pfam" id="PF06985">
    <property type="entry name" value="HET"/>
    <property type="match status" value="1"/>
</dbReference>
<dbReference type="PANTHER" id="PTHR33112:SF9">
    <property type="entry name" value="HETEROKARYON INCOMPATIBILITY DOMAIN-CONTAINING PROTEIN"/>
    <property type="match status" value="1"/>
</dbReference>
<evidence type="ECO:0000313" key="2">
    <source>
        <dbReference type="EMBL" id="KAJ3578590.1"/>
    </source>
</evidence>
<proteinExistence type="predicted"/>
<keyword evidence="3" id="KW-1185">Reference proteome</keyword>
<dbReference type="PANTHER" id="PTHR33112">
    <property type="entry name" value="DOMAIN PROTEIN, PUTATIVE-RELATED"/>
    <property type="match status" value="1"/>
</dbReference>
<reference evidence="2" key="1">
    <citation type="submission" date="2022-07" db="EMBL/GenBank/DDBJ databases">
        <title>Genome Sequence of Xylaria arbuscula.</title>
        <authorList>
            <person name="Buettner E."/>
        </authorList>
    </citation>
    <scope>NUCLEOTIDE SEQUENCE</scope>
    <source>
        <strain evidence="2">VT107</strain>
    </source>
</reference>
<gene>
    <name evidence="2" type="ORF">NPX13_g1974</name>
</gene>
<evidence type="ECO:0000313" key="3">
    <source>
        <dbReference type="Proteomes" id="UP001148614"/>
    </source>
</evidence>
<dbReference type="VEuPathDB" id="FungiDB:F4678DRAFT_473048"/>
<accession>A0A9W8TQU2</accession>
<evidence type="ECO:0000259" key="1">
    <source>
        <dbReference type="Pfam" id="PF06985"/>
    </source>
</evidence>